<keyword evidence="3" id="KW-1185">Reference proteome</keyword>
<feature type="region of interest" description="Disordered" evidence="1">
    <location>
        <begin position="1"/>
        <end position="20"/>
    </location>
</feature>
<feature type="non-terminal residue" evidence="2">
    <location>
        <position position="1"/>
    </location>
</feature>
<accession>A0ABN9R824</accession>
<name>A0ABN9R824_9DINO</name>
<proteinExistence type="predicted"/>
<dbReference type="EMBL" id="CAUYUJ010005797">
    <property type="protein sequence ID" value="CAK0815004.1"/>
    <property type="molecule type" value="Genomic_DNA"/>
</dbReference>
<gene>
    <name evidence="2" type="ORF">PCOR1329_LOCUS18454</name>
</gene>
<evidence type="ECO:0000313" key="2">
    <source>
        <dbReference type="EMBL" id="CAK0815004.1"/>
    </source>
</evidence>
<reference evidence="2" key="1">
    <citation type="submission" date="2023-10" db="EMBL/GenBank/DDBJ databases">
        <authorList>
            <person name="Chen Y."/>
            <person name="Shah S."/>
            <person name="Dougan E. K."/>
            <person name="Thang M."/>
            <person name="Chan C."/>
        </authorList>
    </citation>
    <scope>NUCLEOTIDE SEQUENCE [LARGE SCALE GENOMIC DNA]</scope>
</reference>
<evidence type="ECO:0000256" key="1">
    <source>
        <dbReference type="SAM" id="MobiDB-lite"/>
    </source>
</evidence>
<feature type="region of interest" description="Disordered" evidence="1">
    <location>
        <begin position="80"/>
        <end position="108"/>
    </location>
</feature>
<feature type="compositionally biased region" description="Gly residues" evidence="1">
    <location>
        <begin position="31"/>
        <end position="42"/>
    </location>
</feature>
<evidence type="ECO:0000313" key="3">
    <source>
        <dbReference type="Proteomes" id="UP001189429"/>
    </source>
</evidence>
<feature type="region of interest" description="Disordered" evidence="1">
    <location>
        <begin position="29"/>
        <end position="48"/>
    </location>
</feature>
<organism evidence="2 3">
    <name type="scientific">Prorocentrum cordatum</name>
    <dbReference type="NCBI Taxonomy" id="2364126"/>
    <lineage>
        <taxon>Eukaryota</taxon>
        <taxon>Sar</taxon>
        <taxon>Alveolata</taxon>
        <taxon>Dinophyceae</taxon>
        <taxon>Prorocentrales</taxon>
        <taxon>Prorocentraceae</taxon>
        <taxon>Prorocentrum</taxon>
    </lineage>
</organism>
<dbReference type="Proteomes" id="UP001189429">
    <property type="component" value="Unassembled WGS sequence"/>
</dbReference>
<protein>
    <submittedName>
        <fullName evidence="2">Uncharacterized protein</fullName>
    </submittedName>
</protein>
<feature type="compositionally biased region" description="Polar residues" evidence="1">
    <location>
        <begin position="92"/>
        <end position="108"/>
    </location>
</feature>
<comment type="caution">
    <text evidence="2">The sequence shown here is derived from an EMBL/GenBank/DDBJ whole genome shotgun (WGS) entry which is preliminary data.</text>
</comment>
<sequence>SERAQAPRSLPRPQNMPANTAAPLLACFRAGAGGGGGGGGGGGRRRGGSYGFAGIVTVSVARQMLPSITPGLPSCAVRLSSAQKERMEQHRWTSSVPRKGQESYQRTN</sequence>